<accession>K9XU05</accession>
<evidence type="ECO:0000313" key="1">
    <source>
        <dbReference type="EMBL" id="AFZ35549.1"/>
    </source>
</evidence>
<dbReference type="AlphaFoldDB" id="K9XU05"/>
<dbReference type="RefSeq" id="WP_015193220.1">
    <property type="nucleotide sequence ID" value="NC_019748.1"/>
</dbReference>
<protein>
    <submittedName>
        <fullName evidence="1">Uncharacterized protein</fullName>
    </submittedName>
</protein>
<dbReference type="Proteomes" id="UP000010473">
    <property type="component" value="Chromosome"/>
</dbReference>
<reference evidence="2" key="1">
    <citation type="journal article" date="2013" name="Proc. Natl. Acad. Sci. U.S.A.">
        <title>Improving the coverage of the cyanobacterial phylum using diversity-driven genome sequencing.</title>
        <authorList>
            <person name="Shih P.M."/>
            <person name="Wu D."/>
            <person name="Latifi A."/>
            <person name="Axen S.D."/>
            <person name="Fewer D.P."/>
            <person name="Talla E."/>
            <person name="Calteau A."/>
            <person name="Cai F."/>
            <person name="Tandeau de Marsac N."/>
            <person name="Rippka R."/>
            <person name="Herdman M."/>
            <person name="Sivonen K."/>
            <person name="Coursin T."/>
            <person name="Laurent T."/>
            <person name="Goodwin L."/>
            <person name="Nolan M."/>
            <person name="Davenport K.W."/>
            <person name="Han C.S."/>
            <person name="Rubin E.M."/>
            <person name="Eisen J.A."/>
            <person name="Woyke T."/>
            <person name="Gugger M."/>
            <person name="Kerfeld C.A."/>
        </authorList>
    </citation>
    <scope>NUCLEOTIDE SEQUENCE [LARGE SCALE GENOMIC DNA]</scope>
    <source>
        <strain evidence="2">ATCC 29371 / PCC 7437</strain>
    </source>
</reference>
<organism evidence="1 2">
    <name type="scientific">Stanieria cyanosphaera (strain ATCC 29371 / PCC 7437)</name>
    <dbReference type="NCBI Taxonomy" id="111780"/>
    <lineage>
        <taxon>Bacteria</taxon>
        <taxon>Bacillati</taxon>
        <taxon>Cyanobacteriota</taxon>
        <taxon>Cyanophyceae</taxon>
        <taxon>Pleurocapsales</taxon>
        <taxon>Dermocarpellaceae</taxon>
        <taxon>Stanieria</taxon>
    </lineage>
</organism>
<sequence>MSVVFGLTLLGFYSQKTHEAQVQRLEQSNYFSFNQAGIIKTIEQQPNLNWDTFNNLIIK</sequence>
<gene>
    <name evidence="1" type="ordered locus">Sta7437_1997</name>
</gene>
<name>K9XU05_STAC7</name>
<dbReference type="EMBL" id="CP003653">
    <property type="protein sequence ID" value="AFZ35549.1"/>
    <property type="molecule type" value="Genomic_DNA"/>
</dbReference>
<dbReference type="KEGG" id="scs:Sta7437_1997"/>
<dbReference type="HOGENOM" id="CLU_2958535_0_0_3"/>
<evidence type="ECO:0000313" key="2">
    <source>
        <dbReference type="Proteomes" id="UP000010473"/>
    </source>
</evidence>
<keyword evidence="2" id="KW-1185">Reference proteome</keyword>
<proteinExistence type="predicted"/>
<dbReference type="OrthoDB" id="9860986at2"/>